<dbReference type="AlphaFoldDB" id="H0G933"/>
<accession>H0G933</accession>
<dbReference type="Proteomes" id="UP000004038">
    <property type="component" value="Unassembled WGS sequence"/>
</dbReference>
<organism evidence="1 2">
    <name type="scientific">Sinorhizobium meliloti CCNWSX0020</name>
    <dbReference type="NCBI Taxonomy" id="1107881"/>
    <lineage>
        <taxon>Bacteria</taxon>
        <taxon>Pseudomonadati</taxon>
        <taxon>Pseudomonadota</taxon>
        <taxon>Alphaproteobacteria</taxon>
        <taxon>Hyphomicrobiales</taxon>
        <taxon>Rhizobiaceae</taxon>
        <taxon>Sinorhizobium/Ensifer group</taxon>
        <taxon>Sinorhizobium</taxon>
    </lineage>
</organism>
<sequence>MVGTDLIGARSGTPADQRKIDRTVVGICAAAVWTKGECAGRGEGR</sequence>
<reference evidence="1 2" key="1">
    <citation type="journal article" date="2012" name="J. Bacteriol.">
        <title>Draft Genome Sequence of Sinorhizobium meliloti CCNWSX0020, a Nitrogen-Fixing Symbiont with Copper Tolerance Capability Isolated from Lead-Zinc Mine Tailings.</title>
        <authorList>
            <person name="Li Z."/>
            <person name="Ma Z."/>
            <person name="Hao X."/>
            <person name="Wei G."/>
        </authorList>
    </citation>
    <scope>NUCLEOTIDE SEQUENCE [LARGE SCALE GENOMIC DNA]</scope>
    <source>
        <strain evidence="1 2">CCNWSX0020</strain>
    </source>
</reference>
<evidence type="ECO:0000313" key="1">
    <source>
        <dbReference type="EMBL" id="EHK74191.1"/>
    </source>
</evidence>
<evidence type="ECO:0000313" key="2">
    <source>
        <dbReference type="Proteomes" id="UP000004038"/>
    </source>
</evidence>
<name>H0G933_RHIML</name>
<protein>
    <submittedName>
        <fullName evidence="1">Uncharacterized protein</fullName>
    </submittedName>
</protein>
<dbReference type="EMBL" id="AGVV01000097">
    <property type="protein sequence ID" value="EHK74191.1"/>
    <property type="molecule type" value="Genomic_DNA"/>
</dbReference>
<gene>
    <name evidence="1" type="ORF">SM0020_30172</name>
</gene>
<proteinExistence type="predicted"/>